<dbReference type="SUPFAM" id="SSF88659">
    <property type="entry name" value="Sigma3 and sigma4 domains of RNA polymerase sigma factors"/>
    <property type="match status" value="1"/>
</dbReference>
<evidence type="ECO:0000313" key="7">
    <source>
        <dbReference type="EMBL" id="MBC8609954.1"/>
    </source>
</evidence>
<feature type="domain" description="RNA polymerase sigma-70 region 2" evidence="6">
    <location>
        <begin position="7"/>
        <end position="74"/>
    </location>
</feature>
<keyword evidence="4" id="KW-0238">DNA-binding</keyword>
<protein>
    <submittedName>
        <fullName evidence="7">RNA polymerase sigma factor</fullName>
    </submittedName>
</protein>
<dbReference type="InterPro" id="IPR013325">
    <property type="entry name" value="RNA_pol_sigma_r2"/>
</dbReference>
<dbReference type="EMBL" id="JACRTL010000001">
    <property type="protein sequence ID" value="MBC8609954.1"/>
    <property type="molecule type" value="Genomic_DNA"/>
</dbReference>
<dbReference type="GO" id="GO:0016987">
    <property type="term" value="F:sigma factor activity"/>
    <property type="evidence" value="ECO:0007669"/>
    <property type="project" value="UniProtKB-KW"/>
</dbReference>
<evidence type="ECO:0000313" key="8">
    <source>
        <dbReference type="Proteomes" id="UP000632659"/>
    </source>
</evidence>
<dbReference type="InterPro" id="IPR014284">
    <property type="entry name" value="RNA_pol_sigma-70_dom"/>
</dbReference>
<gene>
    <name evidence="7" type="ORF">H8702_02310</name>
</gene>
<proteinExistence type="inferred from homology"/>
<accession>A0A8J6TPA1</accession>
<comment type="similarity">
    <text evidence="1">Belongs to the sigma-70 factor family. ECF subfamily.</text>
</comment>
<keyword evidence="2" id="KW-0805">Transcription regulation</keyword>
<evidence type="ECO:0000259" key="6">
    <source>
        <dbReference type="Pfam" id="PF04542"/>
    </source>
</evidence>
<dbReference type="InterPro" id="IPR039425">
    <property type="entry name" value="RNA_pol_sigma-70-like"/>
</dbReference>
<name>A0A8J6TPA1_9FIRM</name>
<keyword evidence="5" id="KW-0804">Transcription</keyword>
<evidence type="ECO:0000256" key="1">
    <source>
        <dbReference type="ARBA" id="ARBA00010641"/>
    </source>
</evidence>
<dbReference type="Gene3D" id="1.10.1740.10">
    <property type="match status" value="1"/>
</dbReference>
<evidence type="ECO:0000256" key="4">
    <source>
        <dbReference type="ARBA" id="ARBA00023125"/>
    </source>
</evidence>
<dbReference type="AlphaFoldDB" id="A0A8J6TPA1"/>
<comment type="caution">
    <text evidence="7">The sequence shown here is derived from an EMBL/GenBank/DDBJ whole genome shotgun (WGS) entry which is preliminary data.</text>
</comment>
<dbReference type="InterPro" id="IPR036388">
    <property type="entry name" value="WH-like_DNA-bd_sf"/>
</dbReference>
<reference evidence="7" key="1">
    <citation type="submission" date="2020-08" db="EMBL/GenBank/DDBJ databases">
        <title>Genome public.</title>
        <authorList>
            <person name="Liu C."/>
            <person name="Sun Q."/>
        </authorList>
    </citation>
    <scope>NUCLEOTIDE SEQUENCE</scope>
    <source>
        <strain evidence="7">NSJ-15</strain>
    </source>
</reference>
<dbReference type="PANTHER" id="PTHR43133">
    <property type="entry name" value="RNA POLYMERASE ECF-TYPE SIGMA FACTO"/>
    <property type="match status" value="1"/>
</dbReference>
<evidence type="ECO:0000256" key="3">
    <source>
        <dbReference type="ARBA" id="ARBA00023082"/>
    </source>
</evidence>
<dbReference type="InterPro" id="IPR007627">
    <property type="entry name" value="RNA_pol_sigma70_r2"/>
</dbReference>
<dbReference type="InterPro" id="IPR013324">
    <property type="entry name" value="RNA_pol_sigma_r3/r4-like"/>
</dbReference>
<evidence type="ECO:0000256" key="2">
    <source>
        <dbReference type="ARBA" id="ARBA00023015"/>
    </source>
</evidence>
<dbReference type="GO" id="GO:0006352">
    <property type="term" value="P:DNA-templated transcription initiation"/>
    <property type="evidence" value="ECO:0007669"/>
    <property type="project" value="InterPro"/>
</dbReference>
<evidence type="ECO:0000256" key="5">
    <source>
        <dbReference type="ARBA" id="ARBA00023163"/>
    </source>
</evidence>
<dbReference type="Proteomes" id="UP000632659">
    <property type="component" value="Unassembled WGS sequence"/>
</dbReference>
<dbReference type="PANTHER" id="PTHR43133:SF8">
    <property type="entry name" value="RNA POLYMERASE SIGMA FACTOR HI_1459-RELATED"/>
    <property type="match status" value="1"/>
</dbReference>
<dbReference type="SUPFAM" id="SSF88946">
    <property type="entry name" value="Sigma2 domain of RNA polymerase sigma factors"/>
    <property type="match status" value="1"/>
</dbReference>
<sequence>MTDFEEIYTQYFEDVFRYLRGLTADEALSEELTEETFFKALRSLEQFEGKCDVRVWLCQIAKNSYFSYLKKQKRISGEGSPEMLTVNGEDLEKLFADKELAFQLHQCLHDLKEPYKEVFSLRVFGELSFGKIAMLFGKTEHWACVTYHRAKEKIQKGMEE</sequence>
<organism evidence="7 8">
    <name type="scientific">Massiliimalia timonensis</name>
    <dbReference type="NCBI Taxonomy" id="1987501"/>
    <lineage>
        <taxon>Bacteria</taxon>
        <taxon>Bacillati</taxon>
        <taxon>Bacillota</taxon>
        <taxon>Clostridia</taxon>
        <taxon>Eubacteriales</taxon>
        <taxon>Oscillospiraceae</taxon>
        <taxon>Massiliimalia</taxon>
    </lineage>
</organism>
<dbReference type="Pfam" id="PF04542">
    <property type="entry name" value="Sigma70_r2"/>
    <property type="match status" value="1"/>
</dbReference>
<dbReference type="NCBIfam" id="TIGR02937">
    <property type="entry name" value="sigma70-ECF"/>
    <property type="match status" value="1"/>
</dbReference>
<keyword evidence="8" id="KW-1185">Reference proteome</keyword>
<dbReference type="Gene3D" id="1.10.10.10">
    <property type="entry name" value="Winged helix-like DNA-binding domain superfamily/Winged helix DNA-binding domain"/>
    <property type="match status" value="1"/>
</dbReference>
<keyword evidence="3" id="KW-0731">Sigma factor</keyword>
<dbReference type="GO" id="GO:0003677">
    <property type="term" value="F:DNA binding"/>
    <property type="evidence" value="ECO:0007669"/>
    <property type="project" value="UniProtKB-KW"/>
</dbReference>